<accession>A0A0J7KDZ6</accession>
<proteinExistence type="predicted"/>
<gene>
    <name evidence="1" type="ORF">RF55_12096</name>
</gene>
<dbReference type="Proteomes" id="UP000036403">
    <property type="component" value="Unassembled WGS sequence"/>
</dbReference>
<keyword evidence="1" id="KW-0808">Transferase</keyword>
<name>A0A0J7KDZ6_LASNI</name>
<dbReference type="GO" id="GO:0003964">
    <property type="term" value="F:RNA-directed DNA polymerase activity"/>
    <property type="evidence" value="ECO:0007669"/>
    <property type="project" value="UniProtKB-KW"/>
</dbReference>
<dbReference type="OrthoDB" id="8195432at2759"/>
<reference evidence="1 2" key="1">
    <citation type="submission" date="2015-04" db="EMBL/GenBank/DDBJ databases">
        <title>Lasius niger genome sequencing.</title>
        <authorList>
            <person name="Konorov E.A."/>
            <person name="Nikitin M.A."/>
            <person name="Kirill M.V."/>
            <person name="Chang P."/>
        </authorList>
    </citation>
    <scope>NUCLEOTIDE SEQUENCE [LARGE SCALE GENOMIC DNA]</scope>
    <source>
        <tissue evidence="1">Whole</tissue>
    </source>
</reference>
<comment type="caution">
    <text evidence="1">The sequence shown here is derived from an EMBL/GenBank/DDBJ whole genome shotgun (WGS) entry which is preliminary data.</text>
</comment>
<keyword evidence="2" id="KW-1185">Reference proteome</keyword>
<keyword evidence="1" id="KW-0695">RNA-directed DNA polymerase</keyword>
<evidence type="ECO:0000313" key="2">
    <source>
        <dbReference type="Proteomes" id="UP000036403"/>
    </source>
</evidence>
<dbReference type="EMBL" id="LBMM01009058">
    <property type="protein sequence ID" value="KMQ88429.1"/>
    <property type="molecule type" value="Genomic_DNA"/>
</dbReference>
<dbReference type="PaxDb" id="67767-A0A0J7KDZ6"/>
<protein>
    <submittedName>
        <fullName evidence="1">Reverse transcriptase</fullName>
    </submittedName>
</protein>
<evidence type="ECO:0000313" key="1">
    <source>
        <dbReference type="EMBL" id="KMQ88429.1"/>
    </source>
</evidence>
<sequence length="120" mass="13389">MRKPDLVAVLEETAVVVDAQIVSEQTNLADAHRKKVRYYKKPAVEEAIKAQHGVQKIITTSATLSWKGVWSPDSAKELRELGFIGTRDMKVVTTRVLIGNITDFRTFDATTSVEYRAGII</sequence>
<organism evidence="1 2">
    <name type="scientific">Lasius niger</name>
    <name type="common">Black garden ant</name>
    <dbReference type="NCBI Taxonomy" id="67767"/>
    <lineage>
        <taxon>Eukaryota</taxon>
        <taxon>Metazoa</taxon>
        <taxon>Ecdysozoa</taxon>
        <taxon>Arthropoda</taxon>
        <taxon>Hexapoda</taxon>
        <taxon>Insecta</taxon>
        <taxon>Pterygota</taxon>
        <taxon>Neoptera</taxon>
        <taxon>Endopterygota</taxon>
        <taxon>Hymenoptera</taxon>
        <taxon>Apocrita</taxon>
        <taxon>Aculeata</taxon>
        <taxon>Formicoidea</taxon>
        <taxon>Formicidae</taxon>
        <taxon>Formicinae</taxon>
        <taxon>Lasius</taxon>
        <taxon>Lasius</taxon>
    </lineage>
</organism>
<dbReference type="AlphaFoldDB" id="A0A0J7KDZ6"/>
<keyword evidence="1" id="KW-0548">Nucleotidyltransferase</keyword>